<dbReference type="PRINTS" id="PR00385">
    <property type="entry name" value="P450"/>
</dbReference>
<keyword evidence="15" id="KW-0732">Signal</keyword>
<dbReference type="KEGG" id="mde:101891933"/>
<dbReference type="InterPro" id="IPR036396">
    <property type="entry name" value="Cyt_P450_sf"/>
</dbReference>
<evidence type="ECO:0000256" key="11">
    <source>
        <dbReference type="ARBA" id="ARBA00023033"/>
    </source>
</evidence>
<dbReference type="SUPFAM" id="SSF48264">
    <property type="entry name" value="Cytochrome P450"/>
    <property type="match status" value="1"/>
</dbReference>
<comment type="similarity">
    <text evidence="4 14">Belongs to the cytochrome P450 family.</text>
</comment>
<sequence>MIFLSLLLLATLALWLWVREHYSYWEKRNVPHEKPLPFIGNMRGLGRQYHWKDINERIYKKFKNTTPIAGFYTFTTRAAFVMDLDVVKDIMIKQFQSFSDRGLFHNERDDPLTANLLFLDGERWRVLRHKVSPVFTTGKMKFMFPTVVQVGERLEPACLKFINSEDGSGIVEAKDLCARYTTDVIGTCAFGIECNSLIDPQAEFRKMGRSIFEKPRHNGVIQGLMFTQPKLAQKLRMKTFSDDVAEFFMTAVKETVEYRQKNKIRRNDFMDMLIEMKEERDRLLSEGQSVDEGDVSGGLTLEQLAAQAMVFFLAGFDTSSTTISFCLYELALNQEVQDKVRQEIVEVLGNNNNELTYESLKDMKYLDMVISETLRKYSVTPHLVRMCVKDYQVPNTDIVLEKGLRVIIPLDSIHRDGDYFPEPEKFNPDRFRPEEVAKRHPFSFLPFGDGPRNCIGMRFGKMQAQIGLICLLQKFRFDRCPQTQIPMRYSKLSFLLGSEGGVYLKVEKLEEKNK</sequence>
<keyword evidence="12" id="KW-0472">Membrane</keyword>
<feature type="chain" id="PRO_5044561343" description="Cytochrome P450" evidence="15">
    <location>
        <begin position="16"/>
        <end position="514"/>
    </location>
</feature>
<comment type="cofactor">
    <cofactor evidence="1 13">
        <name>heme</name>
        <dbReference type="ChEBI" id="CHEBI:30413"/>
    </cofactor>
</comment>
<dbReference type="PROSITE" id="PS00086">
    <property type="entry name" value="CYTOCHROME_P450"/>
    <property type="match status" value="1"/>
</dbReference>
<dbReference type="AlphaFoldDB" id="A0A1I8N7T8"/>
<dbReference type="PRINTS" id="PR00463">
    <property type="entry name" value="EP450I"/>
</dbReference>
<evidence type="ECO:0000256" key="7">
    <source>
        <dbReference type="ARBA" id="ARBA00022824"/>
    </source>
</evidence>
<dbReference type="GO" id="GO:0004497">
    <property type="term" value="F:monooxygenase activity"/>
    <property type="evidence" value="ECO:0007669"/>
    <property type="project" value="UniProtKB-KW"/>
</dbReference>
<evidence type="ECO:0000256" key="1">
    <source>
        <dbReference type="ARBA" id="ARBA00001971"/>
    </source>
</evidence>
<dbReference type="InterPro" id="IPR002401">
    <property type="entry name" value="Cyt_P450_E_grp-I"/>
</dbReference>
<dbReference type="GO" id="GO:0005789">
    <property type="term" value="C:endoplasmic reticulum membrane"/>
    <property type="evidence" value="ECO:0007669"/>
    <property type="project" value="UniProtKB-SubCell"/>
</dbReference>
<organism evidence="16">
    <name type="scientific">Musca domestica</name>
    <name type="common">House fly</name>
    <dbReference type="NCBI Taxonomy" id="7370"/>
    <lineage>
        <taxon>Eukaryota</taxon>
        <taxon>Metazoa</taxon>
        <taxon>Ecdysozoa</taxon>
        <taxon>Arthropoda</taxon>
        <taxon>Hexapoda</taxon>
        <taxon>Insecta</taxon>
        <taxon>Pterygota</taxon>
        <taxon>Neoptera</taxon>
        <taxon>Endopterygota</taxon>
        <taxon>Diptera</taxon>
        <taxon>Brachycera</taxon>
        <taxon>Muscomorpha</taxon>
        <taxon>Muscoidea</taxon>
        <taxon>Muscidae</taxon>
        <taxon>Musca</taxon>
    </lineage>
</organism>
<dbReference type="Gene3D" id="1.10.630.10">
    <property type="entry name" value="Cytochrome P450"/>
    <property type="match status" value="1"/>
</dbReference>
<dbReference type="PANTHER" id="PTHR24292">
    <property type="entry name" value="CYTOCHROME P450"/>
    <property type="match status" value="1"/>
</dbReference>
<evidence type="ECO:0000256" key="4">
    <source>
        <dbReference type="ARBA" id="ARBA00010617"/>
    </source>
</evidence>
<dbReference type="EnsemblMetazoa" id="MDOA012471-RA">
    <property type="protein sequence ID" value="MDOA012471-PA"/>
    <property type="gene ID" value="MDOA012471"/>
</dbReference>
<feature type="binding site" description="axial binding residue" evidence="13">
    <location>
        <position position="454"/>
    </location>
    <ligand>
        <name>heme</name>
        <dbReference type="ChEBI" id="CHEBI:30413"/>
    </ligand>
    <ligandPart>
        <name>Fe</name>
        <dbReference type="ChEBI" id="CHEBI:18248"/>
    </ligandPart>
</feature>
<dbReference type="GO" id="GO:0020037">
    <property type="term" value="F:heme binding"/>
    <property type="evidence" value="ECO:0007669"/>
    <property type="project" value="InterPro"/>
</dbReference>
<feature type="signal peptide" evidence="15">
    <location>
        <begin position="1"/>
        <end position="15"/>
    </location>
</feature>
<evidence type="ECO:0008006" key="17">
    <source>
        <dbReference type="Google" id="ProtNLM"/>
    </source>
</evidence>
<evidence type="ECO:0000256" key="13">
    <source>
        <dbReference type="PIRSR" id="PIRSR602401-1"/>
    </source>
</evidence>
<gene>
    <name evidence="16" type="primary">101891933</name>
</gene>
<evidence type="ECO:0000256" key="3">
    <source>
        <dbReference type="ARBA" id="ARBA00004406"/>
    </source>
</evidence>
<evidence type="ECO:0000256" key="9">
    <source>
        <dbReference type="ARBA" id="ARBA00023002"/>
    </source>
</evidence>
<evidence type="ECO:0000256" key="5">
    <source>
        <dbReference type="ARBA" id="ARBA00022617"/>
    </source>
</evidence>
<dbReference type="GO" id="GO:0016705">
    <property type="term" value="F:oxidoreductase activity, acting on paired donors, with incorporation or reduction of molecular oxygen"/>
    <property type="evidence" value="ECO:0007669"/>
    <property type="project" value="InterPro"/>
</dbReference>
<dbReference type="PANTHER" id="PTHR24292:SF100">
    <property type="entry name" value="CYTOCHROME P450 6A16, ISOFORM B-RELATED"/>
    <property type="match status" value="1"/>
</dbReference>
<dbReference type="InterPro" id="IPR017972">
    <property type="entry name" value="Cyt_P450_CS"/>
</dbReference>
<evidence type="ECO:0000256" key="2">
    <source>
        <dbReference type="ARBA" id="ARBA00004174"/>
    </source>
</evidence>
<dbReference type="InterPro" id="IPR001128">
    <property type="entry name" value="Cyt_P450"/>
</dbReference>
<proteinExistence type="inferred from homology"/>
<name>A0A1I8N7T8_MUSDO</name>
<keyword evidence="9 14" id="KW-0560">Oxidoreductase</keyword>
<keyword evidence="5 13" id="KW-0349">Heme</keyword>
<reference evidence="16" key="1">
    <citation type="submission" date="2020-05" db="UniProtKB">
        <authorList>
            <consortium name="EnsemblMetazoa"/>
        </authorList>
    </citation>
    <scope>IDENTIFICATION</scope>
    <source>
        <strain evidence="16">Aabys</strain>
    </source>
</reference>
<dbReference type="eggNOG" id="KOG0158">
    <property type="taxonomic scope" value="Eukaryota"/>
</dbReference>
<dbReference type="OrthoDB" id="2789670at2759"/>
<dbReference type="CDD" id="cd11056">
    <property type="entry name" value="CYP6-like"/>
    <property type="match status" value="1"/>
</dbReference>
<dbReference type="Pfam" id="PF00067">
    <property type="entry name" value="p450"/>
    <property type="match status" value="1"/>
</dbReference>
<dbReference type="InterPro" id="IPR050476">
    <property type="entry name" value="Insect_CytP450_Detox"/>
</dbReference>
<protein>
    <recommendedName>
        <fullName evidence="17">Cytochrome P450</fullName>
    </recommendedName>
</protein>
<evidence type="ECO:0000256" key="10">
    <source>
        <dbReference type="ARBA" id="ARBA00023004"/>
    </source>
</evidence>
<keyword evidence="7" id="KW-0256">Endoplasmic reticulum</keyword>
<dbReference type="RefSeq" id="XP_005184401.2">
    <property type="nucleotide sequence ID" value="XM_005184344.4"/>
</dbReference>
<keyword evidence="6 13" id="KW-0479">Metal-binding</keyword>
<evidence type="ECO:0000256" key="6">
    <source>
        <dbReference type="ARBA" id="ARBA00022723"/>
    </source>
</evidence>
<evidence type="ECO:0000256" key="15">
    <source>
        <dbReference type="SAM" id="SignalP"/>
    </source>
</evidence>
<evidence type="ECO:0000313" key="16">
    <source>
        <dbReference type="EnsemblMetazoa" id="MDOA012471-PA"/>
    </source>
</evidence>
<comment type="subcellular location">
    <subcellularLocation>
        <location evidence="3">Endoplasmic reticulum membrane</location>
        <topology evidence="3">Peripheral membrane protein</topology>
    </subcellularLocation>
    <subcellularLocation>
        <location evidence="2">Microsome membrane</location>
        <topology evidence="2">Peripheral membrane protein</topology>
    </subcellularLocation>
</comment>
<dbReference type="VEuPathDB" id="VectorBase:MDOA012471"/>
<evidence type="ECO:0000256" key="12">
    <source>
        <dbReference type="ARBA" id="ARBA00023136"/>
    </source>
</evidence>
<dbReference type="VEuPathDB" id="VectorBase:MDOMA2_012840"/>
<keyword evidence="10 13" id="KW-0408">Iron</keyword>
<accession>A0A1I8N7T8</accession>
<evidence type="ECO:0000256" key="14">
    <source>
        <dbReference type="RuleBase" id="RU000461"/>
    </source>
</evidence>
<keyword evidence="11 14" id="KW-0503">Monooxygenase</keyword>
<dbReference type="GO" id="GO:0005506">
    <property type="term" value="F:iron ion binding"/>
    <property type="evidence" value="ECO:0007669"/>
    <property type="project" value="InterPro"/>
</dbReference>
<dbReference type="FunFam" id="1.10.630.10:FF:000042">
    <property type="entry name" value="Cytochrome P450"/>
    <property type="match status" value="1"/>
</dbReference>
<keyword evidence="8" id="KW-0492">Microsome</keyword>
<evidence type="ECO:0000256" key="8">
    <source>
        <dbReference type="ARBA" id="ARBA00022848"/>
    </source>
</evidence>